<keyword evidence="2" id="KW-0813">Transport</keyword>
<dbReference type="Pfam" id="PF02416">
    <property type="entry name" value="TatA_B_E"/>
    <property type="match status" value="1"/>
</dbReference>
<evidence type="ECO:0000313" key="9">
    <source>
        <dbReference type="Proteomes" id="UP000295244"/>
    </source>
</evidence>
<dbReference type="InterPro" id="IPR003369">
    <property type="entry name" value="TatA/B/E"/>
</dbReference>
<evidence type="ECO:0000256" key="4">
    <source>
        <dbReference type="ARBA" id="ARBA00022927"/>
    </source>
</evidence>
<keyword evidence="9" id="KW-1185">Reference proteome</keyword>
<comment type="subcellular location">
    <subcellularLocation>
        <location evidence="1">Membrane</location>
        <topology evidence="1">Single-pass membrane protein</topology>
    </subcellularLocation>
</comment>
<dbReference type="Proteomes" id="UP000295244">
    <property type="component" value="Unassembled WGS sequence"/>
</dbReference>
<evidence type="ECO:0000256" key="5">
    <source>
        <dbReference type="ARBA" id="ARBA00022989"/>
    </source>
</evidence>
<dbReference type="GO" id="GO:0016020">
    <property type="term" value="C:membrane"/>
    <property type="evidence" value="ECO:0007669"/>
    <property type="project" value="UniProtKB-ARBA"/>
</dbReference>
<dbReference type="Gene3D" id="1.20.5.3310">
    <property type="match status" value="1"/>
</dbReference>
<dbReference type="AlphaFoldDB" id="A0A4R1BM01"/>
<keyword evidence="7" id="KW-0472">Membrane</keyword>
<comment type="caution">
    <text evidence="8">The sequence shown here is derived from an EMBL/GenBank/DDBJ whole genome shotgun (WGS) entry which is preliminary data.</text>
</comment>
<name>A0A4R1BM01_9ACTN</name>
<keyword evidence="4" id="KW-0653">Protein transport</keyword>
<evidence type="ECO:0000256" key="3">
    <source>
        <dbReference type="ARBA" id="ARBA00022692"/>
    </source>
</evidence>
<gene>
    <name evidence="8" type="ORF">E0L93_05400</name>
</gene>
<dbReference type="EMBL" id="SKBU01000011">
    <property type="protein sequence ID" value="TCJ18429.1"/>
    <property type="molecule type" value="Genomic_DNA"/>
</dbReference>
<proteinExistence type="predicted"/>
<evidence type="ECO:0000256" key="1">
    <source>
        <dbReference type="ARBA" id="ARBA00004167"/>
    </source>
</evidence>
<keyword evidence="6" id="KW-0811">Translocation</keyword>
<keyword evidence="5" id="KW-1133">Transmembrane helix</keyword>
<accession>A0A4R1BM01</accession>
<evidence type="ECO:0000256" key="2">
    <source>
        <dbReference type="ARBA" id="ARBA00022448"/>
    </source>
</evidence>
<protein>
    <submittedName>
        <fullName evidence="8">Twin-arginine translocase TatA/TatE family subunit</fullName>
    </submittedName>
</protein>
<evidence type="ECO:0000256" key="7">
    <source>
        <dbReference type="ARBA" id="ARBA00023136"/>
    </source>
</evidence>
<keyword evidence="3" id="KW-0812">Transmembrane</keyword>
<sequence length="64" mass="7044">MLGLGPFELLILLFVVFLILGPRRISALAGSLKRGVRDFAAEFEKRGDRSRLEDGEGEDPDRGA</sequence>
<evidence type="ECO:0000256" key="6">
    <source>
        <dbReference type="ARBA" id="ARBA00023010"/>
    </source>
</evidence>
<organism evidence="8 9">
    <name type="scientific">Rubrobacter taiwanensis</name>
    <dbReference type="NCBI Taxonomy" id="185139"/>
    <lineage>
        <taxon>Bacteria</taxon>
        <taxon>Bacillati</taxon>
        <taxon>Actinomycetota</taxon>
        <taxon>Rubrobacteria</taxon>
        <taxon>Rubrobacterales</taxon>
        <taxon>Rubrobacteraceae</taxon>
        <taxon>Rubrobacter</taxon>
    </lineage>
</organism>
<reference evidence="8 9" key="1">
    <citation type="submission" date="2019-03" db="EMBL/GenBank/DDBJ databases">
        <title>Whole genome sequence of a novel Rubrobacter taiwanensis strain, isolated from Yellowstone National Park.</title>
        <authorList>
            <person name="Freed S."/>
            <person name="Ramaley R.F."/>
            <person name="Kyndt J.A."/>
        </authorList>
    </citation>
    <scope>NUCLEOTIDE SEQUENCE [LARGE SCALE GENOMIC DNA]</scope>
    <source>
        <strain evidence="8 9">Yellowstone</strain>
    </source>
</reference>
<dbReference type="RefSeq" id="WP_132689559.1">
    <property type="nucleotide sequence ID" value="NZ_SKBU01000011.1"/>
</dbReference>
<dbReference type="GO" id="GO:0015031">
    <property type="term" value="P:protein transport"/>
    <property type="evidence" value="ECO:0007669"/>
    <property type="project" value="UniProtKB-KW"/>
</dbReference>
<evidence type="ECO:0000313" key="8">
    <source>
        <dbReference type="EMBL" id="TCJ18429.1"/>
    </source>
</evidence>